<evidence type="ECO:0000256" key="1">
    <source>
        <dbReference type="SAM" id="Coils"/>
    </source>
</evidence>
<reference evidence="4" key="1">
    <citation type="journal article" date="2019" name="Int. J. Syst. Evol. Microbiol.">
        <title>The Global Catalogue of Microorganisms (GCM) 10K type strain sequencing project: providing services to taxonomists for standard genome sequencing and annotation.</title>
        <authorList>
            <consortium name="The Broad Institute Genomics Platform"/>
            <consortium name="The Broad Institute Genome Sequencing Center for Infectious Disease"/>
            <person name="Wu L."/>
            <person name="Ma J."/>
        </authorList>
    </citation>
    <scope>NUCLEOTIDE SEQUENCE [LARGE SCALE GENOMIC DNA]</scope>
    <source>
        <strain evidence="4">NBRC 111756</strain>
    </source>
</reference>
<evidence type="ECO:0000313" key="4">
    <source>
        <dbReference type="Proteomes" id="UP001596422"/>
    </source>
</evidence>
<feature type="coiled-coil region" evidence="1">
    <location>
        <begin position="124"/>
        <end position="194"/>
    </location>
</feature>
<keyword evidence="2" id="KW-1133">Transmembrane helix</keyword>
<evidence type="ECO:0000256" key="2">
    <source>
        <dbReference type="SAM" id="Phobius"/>
    </source>
</evidence>
<dbReference type="EMBL" id="JBHSWE010000001">
    <property type="protein sequence ID" value="MFC6672296.1"/>
    <property type="molecule type" value="Genomic_DNA"/>
</dbReference>
<gene>
    <name evidence="3" type="ORF">ACFQDL_21165</name>
</gene>
<feature type="transmembrane region" description="Helical" evidence="2">
    <location>
        <begin position="83"/>
        <end position="104"/>
    </location>
</feature>
<name>A0ABW2A444_9GAMM</name>
<protein>
    <submittedName>
        <fullName evidence="3">Uncharacterized protein</fullName>
    </submittedName>
</protein>
<keyword evidence="2" id="KW-0472">Membrane</keyword>
<accession>A0ABW2A444</accession>
<keyword evidence="4" id="KW-1185">Reference proteome</keyword>
<comment type="caution">
    <text evidence="3">The sequence shown here is derived from an EMBL/GenBank/DDBJ whole genome shotgun (WGS) entry which is preliminary data.</text>
</comment>
<proteinExistence type="predicted"/>
<evidence type="ECO:0000313" key="3">
    <source>
        <dbReference type="EMBL" id="MFC6672296.1"/>
    </source>
</evidence>
<dbReference type="Proteomes" id="UP001596422">
    <property type="component" value="Unassembled WGS sequence"/>
</dbReference>
<dbReference type="RefSeq" id="WP_379910743.1">
    <property type="nucleotide sequence ID" value="NZ_JBHSWE010000001.1"/>
</dbReference>
<sequence>MNDETDIRVIANNAVKEEIERILSSAETNRKINELIEEKVSNSSDKAVNGLIESEKFQSKVEKTYKSEIRSLISKSESHANKMAGFAVAIFVIIFAAALSWQLAEAREKLSEVVMQHATAVDIVSRLNNTVEKLEKDIQNKISDIDSLMDNSTNRVDTYQIEVSGKMAAIQKELSELRDSLKSLRKEQEAITDQSTRTQ</sequence>
<organism evidence="3 4">
    <name type="scientific">Marinobacterium aestuariivivens</name>
    <dbReference type="NCBI Taxonomy" id="1698799"/>
    <lineage>
        <taxon>Bacteria</taxon>
        <taxon>Pseudomonadati</taxon>
        <taxon>Pseudomonadota</taxon>
        <taxon>Gammaproteobacteria</taxon>
        <taxon>Oceanospirillales</taxon>
        <taxon>Oceanospirillaceae</taxon>
        <taxon>Marinobacterium</taxon>
    </lineage>
</organism>
<keyword evidence="2" id="KW-0812">Transmembrane</keyword>
<keyword evidence="1" id="KW-0175">Coiled coil</keyword>